<evidence type="ECO:0000259" key="2">
    <source>
        <dbReference type="Pfam" id="PF07859"/>
    </source>
</evidence>
<dbReference type="Gene3D" id="3.40.50.1820">
    <property type="entry name" value="alpha/beta hydrolase"/>
    <property type="match status" value="1"/>
</dbReference>
<dbReference type="InterPro" id="IPR013094">
    <property type="entry name" value="AB_hydrolase_3"/>
</dbReference>
<accession>A0A1E3SKW6</accession>
<dbReference type="STRING" id="28445.BHQ20_02295"/>
<dbReference type="GO" id="GO:0016787">
    <property type="term" value="F:hydrolase activity"/>
    <property type="evidence" value="ECO:0007669"/>
    <property type="project" value="UniProtKB-KW"/>
</dbReference>
<proteinExistence type="predicted"/>
<protein>
    <submittedName>
        <fullName evidence="3">Alpha/beta hydrolase</fullName>
    </submittedName>
</protein>
<dbReference type="OrthoDB" id="3181909at2"/>
<sequence>MKRVAAIAAVGLAVTATRRYLAARDAVARVAPDLRSPLLPFLPEGRRALPLPLARLQSRLVRTSWGPGVTVTTRHAGDPSVPVLIARPNKPEEPDEGHSPRPAVLWIHGGGYIVGSARLEAFAIGRVARDVGVVVASPDYRLAPEYPFPAALDDCMATLRWMRANAEELGIDPERIAVMGGSAGGGLAAAVAQRSHDEGIPLRAQVLIYPMLDDRTALRAEHAGRGRFMWTPAANLFGWTCYLGRRPRASDAPDYAAPARRADLRGLPPAWIGVGELDLFYDEDVEYAERLTASGVPCTLVTVPGMYHGAELLAPKSLTVRHFHAGAQDHLHKYL</sequence>
<evidence type="ECO:0000256" key="1">
    <source>
        <dbReference type="ARBA" id="ARBA00022801"/>
    </source>
</evidence>
<dbReference type="Pfam" id="PF07859">
    <property type="entry name" value="Abhydrolase_3"/>
    <property type="match status" value="1"/>
</dbReference>
<dbReference type="PANTHER" id="PTHR48081:SF8">
    <property type="entry name" value="ALPHA_BETA HYDROLASE FOLD-3 DOMAIN-CONTAINING PROTEIN-RELATED"/>
    <property type="match status" value="1"/>
</dbReference>
<dbReference type="EMBL" id="MVHT01000068">
    <property type="protein sequence ID" value="ORA98144.1"/>
    <property type="molecule type" value="Genomic_DNA"/>
</dbReference>
<gene>
    <name evidence="3" type="ORF">BST27_21320</name>
</gene>
<dbReference type="Proteomes" id="UP000192739">
    <property type="component" value="Unassembled WGS sequence"/>
</dbReference>
<name>A0A1E3SKW6_MYCIE</name>
<keyword evidence="4" id="KW-1185">Reference proteome</keyword>
<dbReference type="PANTHER" id="PTHR48081">
    <property type="entry name" value="AB HYDROLASE SUPERFAMILY PROTEIN C4A8.06C"/>
    <property type="match status" value="1"/>
</dbReference>
<organism evidence="3 4">
    <name type="scientific">Mycobacterium intermedium</name>
    <dbReference type="NCBI Taxonomy" id="28445"/>
    <lineage>
        <taxon>Bacteria</taxon>
        <taxon>Bacillati</taxon>
        <taxon>Actinomycetota</taxon>
        <taxon>Actinomycetes</taxon>
        <taxon>Mycobacteriales</taxon>
        <taxon>Mycobacteriaceae</taxon>
        <taxon>Mycobacterium</taxon>
        <taxon>Mycobacterium simiae complex</taxon>
    </lineage>
</organism>
<evidence type="ECO:0000313" key="3">
    <source>
        <dbReference type="EMBL" id="ORA98144.1"/>
    </source>
</evidence>
<reference evidence="3 4" key="1">
    <citation type="submission" date="2017-02" db="EMBL/GenBank/DDBJ databases">
        <title>The new phylogeny of genus Mycobacterium.</title>
        <authorList>
            <person name="Tortoli E."/>
            <person name="Trovato A."/>
            <person name="Cirillo D.M."/>
        </authorList>
    </citation>
    <scope>NUCLEOTIDE SEQUENCE [LARGE SCALE GENOMIC DNA]</scope>
    <source>
        <strain evidence="3 4">DSM 44049</strain>
    </source>
</reference>
<dbReference type="SUPFAM" id="SSF53474">
    <property type="entry name" value="alpha/beta-Hydrolases"/>
    <property type="match status" value="1"/>
</dbReference>
<dbReference type="InterPro" id="IPR029058">
    <property type="entry name" value="AB_hydrolase_fold"/>
</dbReference>
<evidence type="ECO:0000313" key="4">
    <source>
        <dbReference type="Proteomes" id="UP000192739"/>
    </source>
</evidence>
<keyword evidence="1 3" id="KW-0378">Hydrolase</keyword>
<feature type="domain" description="Alpha/beta hydrolase fold-3" evidence="2">
    <location>
        <begin position="104"/>
        <end position="310"/>
    </location>
</feature>
<dbReference type="InterPro" id="IPR050300">
    <property type="entry name" value="GDXG_lipolytic_enzyme"/>
</dbReference>
<comment type="caution">
    <text evidence="3">The sequence shown here is derived from an EMBL/GenBank/DDBJ whole genome shotgun (WGS) entry which is preliminary data.</text>
</comment>
<dbReference type="RefSeq" id="WP_069417479.1">
    <property type="nucleotide sequence ID" value="NZ_CBCRZH010000073.1"/>
</dbReference>
<dbReference type="AlphaFoldDB" id="A0A1E3SKW6"/>